<accession>A0A497YJK6</accession>
<gene>
    <name evidence="1" type="ORF">BCL90_1112</name>
    <name evidence="2" type="ORF">E3V97_13645</name>
</gene>
<evidence type="ECO:0000313" key="3">
    <source>
        <dbReference type="Proteomes" id="UP000273898"/>
    </source>
</evidence>
<name>A0A497YJK6_9SPHI</name>
<dbReference type="Proteomes" id="UP000297429">
    <property type="component" value="Unassembled WGS sequence"/>
</dbReference>
<organism evidence="1 3">
    <name type="scientific">Pedobacter alluvionis</name>
    <dbReference type="NCBI Taxonomy" id="475253"/>
    <lineage>
        <taxon>Bacteria</taxon>
        <taxon>Pseudomonadati</taxon>
        <taxon>Bacteroidota</taxon>
        <taxon>Sphingobacteriia</taxon>
        <taxon>Sphingobacteriales</taxon>
        <taxon>Sphingobacteriaceae</taxon>
        <taxon>Pedobacter</taxon>
    </lineage>
</organism>
<reference evidence="2 4" key="2">
    <citation type="submission" date="2019-03" db="EMBL/GenBank/DDBJ databases">
        <authorList>
            <person name="He R.-H."/>
        </authorList>
    </citation>
    <scope>NUCLEOTIDE SEQUENCE [LARGE SCALE GENOMIC DNA]</scope>
    <source>
        <strain evidence="2 4">DSM 19624</strain>
    </source>
</reference>
<dbReference type="AlphaFoldDB" id="A0A497YJK6"/>
<evidence type="ECO:0000313" key="2">
    <source>
        <dbReference type="EMBL" id="TFB31621.1"/>
    </source>
</evidence>
<reference evidence="1 3" key="1">
    <citation type="submission" date="2018-10" db="EMBL/GenBank/DDBJ databases">
        <title>Genomic Encyclopedia of Archaeal and Bacterial Type Strains, Phase II (KMG-II): from individual species to whole genera.</title>
        <authorList>
            <person name="Goeker M."/>
        </authorList>
    </citation>
    <scope>NUCLEOTIDE SEQUENCE [LARGE SCALE GENOMIC DNA]</scope>
    <source>
        <strain evidence="1 3">DSM 19624</strain>
    </source>
</reference>
<proteinExistence type="predicted"/>
<dbReference type="RefSeq" id="WP_121282952.1">
    <property type="nucleotide sequence ID" value="NZ_RCCK01000010.1"/>
</dbReference>
<dbReference type="EMBL" id="RCCK01000010">
    <property type="protein sequence ID" value="RLJ80350.1"/>
    <property type="molecule type" value="Genomic_DNA"/>
</dbReference>
<protein>
    <submittedName>
        <fullName evidence="1">Uncharacterized protein</fullName>
    </submittedName>
</protein>
<sequence length="142" mass="16528">MLILRCNLLSFFELLIFTTTTFKNILYLLTEIGKPKYVFEEEGDNRDGYFFCRKTDFRKNLQVYSVSSGVSLRRNAIYQNERLCFITDKYGHEYDCDTFLIIPKWETQGDIASVECEFQTETVVKKIAHGTTITTAEISTTI</sequence>
<keyword evidence="4" id="KW-1185">Reference proteome</keyword>
<dbReference type="Proteomes" id="UP000273898">
    <property type="component" value="Unassembled WGS sequence"/>
</dbReference>
<comment type="caution">
    <text evidence="1">The sequence shown here is derived from an EMBL/GenBank/DDBJ whole genome shotgun (WGS) entry which is preliminary data.</text>
</comment>
<evidence type="ECO:0000313" key="4">
    <source>
        <dbReference type="Proteomes" id="UP000297429"/>
    </source>
</evidence>
<evidence type="ECO:0000313" key="1">
    <source>
        <dbReference type="EMBL" id="RLJ80350.1"/>
    </source>
</evidence>
<dbReference type="EMBL" id="SOPX01000002">
    <property type="protein sequence ID" value="TFB31621.1"/>
    <property type="molecule type" value="Genomic_DNA"/>
</dbReference>